<evidence type="ECO:0000256" key="1">
    <source>
        <dbReference type="SAM" id="MobiDB-lite"/>
    </source>
</evidence>
<comment type="caution">
    <text evidence="2">The sequence shown here is derived from an EMBL/GenBank/DDBJ whole genome shotgun (WGS) entry which is preliminary data.</text>
</comment>
<protein>
    <submittedName>
        <fullName evidence="2">Uncharacterized protein</fullName>
    </submittedName>
</protein>
<keyword evidence="3" id="KW-1185">Reference proteome</keyword>
<proteinExistence type="predicted"/>
<dbReference type="AlphaFoldDB" id="A0A9W4E2H7"/>
<dbReference type="EMBL" id="CAJVAX010000003">
    <property type="protein sequence ID" value="CAG7615053.1"/>
    <property type="molecule type" value="Genomic_DNA"/>
</dbReference>
<gene>
    <name evidence="2" type="ORF">SBRY_110027</name>
</gene>
<organism evidence="2 3">
    <name type="scientific">Actinacidiphila bryophytorum</name>
    <dbReference type="NCBI Taxonomy" id="1436133"/>
    <lineage>
        <taxon>Bacteria</taxon>
        <taxon>Bacillati</taxon>
        <taxon>Actinomycetota</taxon>
        <taxon>Actinomycetes</taxon>
        <taxon>Kitasatosporales</taxon>
        <taxon>Streptomycetaceae</taxon>
        <taxon>Actinacidiphila</taxon>
    </lineage>
</organism>
<sequence>MGLRRLPGVHRVLPAPGARARQHDVHAALERQDQLPALRHPQGRTGRAGQLPCAGATAGVRHQERAVRPVAGLRFSRRAPAGLPPG</sequence>
<evidence type="ECO:0000313" key="2">
    <source>
        <dbReference type="EMBL" id="CAG7615053.1"/>
    </source>
</evidence>
<name>A0A9W4E2H7_9ACTN</name>
<dbReference type="Proteomes" id="UP001153328">
    <property type="component" value="Unassembled WGS sequence"/>
</dbReference>
<accession>A0A9W4E2H7</accession>
<evidence type="ECO:0000313" key="3">
    <source>
        <dbReference type="Proteomes" id="UP001153328"/>
    </source>
</evidence>
<reference evidence="2" key="1">
    <citation type="submission" date="2021-06" db="EMBL/GenBank/DDBJ databases">
        <authorList>
            <person name="Arsene-Ploetze F."/>
        </authorList>
    </citation>
    <scope>NUCLEOTIDE SEQUENCE</scope>
    <source>
        <strain evidence="2">SBRY1</strain>
    </source>
</reference>
<feature type="region of interest" description="Disordered" evidence="1">
    <location>
        <begin position="33"/>
        <end position="62"/>
    </location>
</feature>